<dbReference type="Proteomes" id="UP000003729">
    <property type="component" value="Unassembled WGS sequence"/>
</dbReference>
<reference evidence="1 2" key="2">
    <citation type="submission" date="2008-10" db="EMBL/GenBank/DDBJ databases">
        <authorList>
            <person name="Fulton L."/>
            <person name="Clifton S."/>
            <person name="Fulton B."/>
            <person name="Xu J."/>
            <person name="Minx P."/>
            <person name="Pepin K.H."/>
            <person name="Johnson M."/>
            <person name="Bhonagiri V."/>
            <person name="Nash W.E."/>
            <person name="Mardis E.R."/>
            <person name="Wilson R.K."/>
        </authorList>
    </citation>
    <scope>NUCLEOTIDE SEQUENCE [LARGE SCALE GENOMIC DNA]</scope>
    <source>
        <strain evidence="1 2">DSM 30120</strain>
    </source>
</reference>
<gene>
    <name evidence="1" type="ORF">PROVALCAL_00190</name>
</gene>
<evidence type="ECO:0000313" key="1">
    <source>
        <dbReference type="EMBL" id="EEB47597.1"/>
    </source>
</evidence>
<dbReference type="EMBL" id="ABXW01000004">
    <property type="protein sequence ID" value="EEB47597.1"/>
    <property type="molecule type" value="Genomic_DNA"/>
</dbReference>
<accession>B6XA44</accession>
<organism evidence="1 2">
    <name type="scientific">Providencia alcalifaciens DSM 30120</name>
    <dbReference type="NCBI Taxonomy" id="520999"/>
    <lineage>
        <taxon>Bacteria</taxon>
        <taxon>Pseudomonadati</taxon>
        <taxon>Pseudomonadota</taxon>
        <taxon>Gammaproteobacteria</taxon>
        <taxon>Enterobacterales</taxon>
        <taxon>Morganellaceae</taxon>
        <taxon>Providencia</taxon>
    </lineage>
</organism>
<reference evidence="1 2" key="1">
    <citation type="submission" date="2008-10" db="EMBL/GenBank/DDBJ databases">
        <title>Draft genome sequence of Providencia alcalifaciens (DSM 30120).</title>
        <authorList>
            <person name="Sudarsanam P."/>
            <person name="Ley R."/>
            <person name="Guruge J."/>
            <person name="Turnbaugh P.J."/>
            <person name="Mahowald M."/>
            <person name="Liep D."/>
            <person name="Gordon J."/>
        </authorList>
    </citation>
    <scope>NUCLEOTIDE SEQUENCE [LARGE SCALE GENOMIC DNA]</scope>
    <source>
        <strain evidence="1 2">DSM 30120</strain>
    </source>
</reference>
<proteinExistence type="predicted"/>
<comment type="caution">
    <text evidence="1">The sequence shown here is derived from an EMBL/GenBank/DDBJ whole genome shotgun (WGS) entry which is preliminary data.</text>
</comment>
<protein>
    <submittedName>
        <fullName evidence="1">Uncharacterized protein</fullName>
    </submittedName>
</protein>
<dbReference type="AlphaFoldDB" id="B6XA44"/>
<evidence type="ECO:0000313" key="2">
    <source>
        <dbReference type="Proteomes" id="UP000003729"/>
    </source>
</evidence>
<sequence>MGHADKYNLRIRIYPWRIKALKPINMIVFTYQWYQFGKLISIR</sequence>
<name>B6XA44_9GAMM</name>